<dbReference type="Proteomes" id="UP001586593">
    <property type="component" value="Unassembled WGS sequence"/>
</dbReference>
<evidence type="ECO:0000313" key="2">
    <source>
        <dbReference type="Proteomes" id="UP001586593"/>
    </source>
</evidence>
<organism evidence="1 2">
    <name type="scientific">Phialemonium thermophilum</name>
    <dbReference type="NCBI Taxonomy" id="223376"/>
    <lineage>
        <taxon>Eukaryota</taxon>
        <taxon>Fungi</taxon>
        <taxon>Dikarya</taxon>
        <taxon>Ascomycota</taxon>
        <taxon>Pezizomycotina</taxon>
        <taxon>Sordariomycetes</taxon>
        <taxon>Sordariomycetidae</taxon>
        <taxon>Cephalothecales</taxon>
        <taxon>Cephalothecaceae</taxon>
        <taxon>Phialemonium</taxon>
    </lineage>
</organism>
<proteinExistence type="predicted"/>
<gene>
    <name evidence="1" type="ORF">VTK73DRAFT_6517</name>
</gene>
<sequence>MLGESPSLDTHAHAHTHTFYHAQARSEDGHQRDGLGRHLARRIGESQRRLVLTFPPQPVPVRWAERRREGREAVQQWGDLTSGPAVAWTVAARASAARMSEMSWISDLTSRGLVWLDRSLLSLARRQGCEETCTLGGSGGVDMLGKAGRRARQAGRRGALLSR</sequence>
<evidence type="ECO:0000313" key="1">
    <source>
        <dbReference type="EMBL" id="KAL1834986.1"/>
    </source>
</evidence>
<comment type="caution">
    <text evidence="1">The sequence shown here is derived from an EMBL/GenBank/DDBJ whole genome shotgun (WGS) entry which is preliminary data.</text>
</comment>
<accession>A0ABR3V0I3</accession>
<protein>
    <submittedName>
        <fullName evidence="1">Uncharacterized protein</fullName>
    </submittedName>
</protein>
<keyword evidence="2" id="KW-1185">Reference proteome</keyword>
<reference evidence="1 2" key="1">
    <citation type="journal article" date="2024" name="Commun. Biol.">
        <title>Comparative genomic analysis of thermophilic fungi reveals convergent evolutionary adaptations and gene losses.</title>
        <authorList>
            <person name="Steindorff A.S."/>
            <person name="Aguilar-Pontes M.V."/>
            <person name="Robinson A.J."/>
            <person name="Andreopoulos B."/>
            <person name="LaButti K."/>
            <person name="Kuo A."/>
            <person name="Mondo S."/>
            <person name="Riley R."/>
            <person name="Otillar R."/>
            <person name="Haridas S."/>
            <person name="Lipzen A."/>
            <person name="Grimwood J."/>
            <person name="Schmutz J."/>
            <person name="Clum A."/>
            <person name="Reid I.D."/>
            <person name="Moisan M.C."/>
            <person name="Butler G."/>
            <person name="Nguyen T.T.M."/>
            <person name="Dewar K."/>
            <person name="Conant G."/>
            <person name="Drula E."/>
            <person name="Henrissat B."/>
            <person name="Hansel C."/>
            <person name="Singer S."/>
            <person name="Hutchinson M.I."/>
            <person name="de Vries R.P."/>
            <person name="Natvig D.O."/>
            <person name="Powell A.J."/>
            <person name="Tsang A."/>
            <person name="Grigoriev I.V."/>
        </authorList>
    </citation>
    <scope>NUCLEOTIDE SEQUENCE [LARGE SCALE GENOMIC DNA]</scope>
    <source>
        <strain evidence="1 2">ATCC 24622</strain>
    </source>
</reference>
<dbReference type="EMBL" id="JAZHXJ010003679">
    <property type="protein sequence ID" value="KAL1834986.1"/>
    <property type="molecule type" value="Genomic_DNA"/>
</dbReference>
<name>A0ABR3V0I3_9PEZI</name>